<feature type="region of interest" description="Disordered" evidence="1">
    <location>
        <begin position="1"/>
        <end position="27"/>
    </location>
</feature>
<proteinExistence type="predicted"/>
<reference evidence="2" key="2">
    <citation type="submission" date="2020-11" db="EMBL/GenBank/DDBJ databases">
        <authorList>
            <person name="McCartney M.A."/>
            <person name="Auch B."/>
            <person name="Kono T."/>
            <person name="Mallez S."/>
            <person name="Becker A."/>
            <person name="Gohl D.M."/>
            <person name="Silverstein K.A.T."/>
            <person name="Koren S."/>
            <person name="Bechman K.B."/>
            <person name="Herman A."/>
            <person name="Abrahante J.E."/>
            <person name="Garbe J."/>
        </authorList>
    </citation>
    <scope>NUCLEOTIDE SEQUENCE</scope>
    <source>
        <strain evidence="2">Duluth1</strain>
        <tissue evidence="2">Whole animal</tissue>
    </source>
</reference>
<dbReference type="EMBL" id="JAIWYP010000002">
    <property type="protein sequence ID" value="KAH3862676.1"/>
    <property type="molecule type" value="Genomic_DNA"/>
</dbReference>
<keyword evidence="3" id="KW-1185">Reference proteome</keyword>
<gene>
    <name evidence="2" type="ORF">DPMN_025649</name>
</gene>
<dbReference type="Proteomes" id="UP000828390">
    <property type="component" value="Unassembled WGS sequence"/>
</dbReference>
<dbReference type="AlphaFoldDB" id="A0A9D4LTN3"/>
<evidence type="ECO:0000256" key="1">
    <source>
        <dbReference type="SAM" id="MobiDB-lite"/>
    </source>
</evidence>
<protein>
    <submittedName>
        <fullName evidence="2">Uncharacterized protein</fullName>
    </submittedName>
</protein>
<reference evidence="2" key="1">
    <citation type="journal article" date="2019" name="bioRxiv">
        <title>The Genome of the Zebra Mussel, Dreissena polymorpha: A Resource for Invasive Species Research.</title>
        <authorList>
            <person name="McCartney M.A."/>
            <person name="Auch B."/>
            <person name="Kono T."/>
            <person name="Mallez S."/>
            <person name="Zhang Y."/>
            <person name="Obille A."/>
            <person name="Becker A."/>
            <person name="Abrahante J.E."/>
            <person name="Garbe J."/>
            <person name="Badalamenti J.P."/>
            <person name="Herman A."/>
            <person name="Mangelson H."/>
            <person name="Liachko I."/>
            <person name="Sullivan S."/>
            <person name="Sone E.D."/>
            <person name="Koren S."/>
            <person name="Silverstein K.A.T."/>
            <person name="Beckman K.B."/>
            <person name="Gohl D.M."/>
        </authorList>
    </citation>
    <scope>NUCLEOTIDE SEQUENCE</scope>
    <source>
        <strain evidence="2">Duluth1</strain>
        <tissue evidence="2">Whole animal</tissue>
    </source>
</reference>
<evidence type="ECO:0000313" key="2">
    <source>
        <dbReference type="EMBL" id="KAH3862676.1"/>
    </source>
</evidence>
<feature type="compositionally biased region" description="Polar residues" evidence="1">
    <location>
        <begin position="1"/>
        <end position="10"/>
    </location>
</feature>
<comment type="caution">
    <text evidence="2">The sequence shown here is derived from an EMBL/GenBank/DDBJ whole genome shotgun (WGS) entry which is preliminary data.</text>
</comment>
<name>A0A9D4LTN3_DREPO</name>
<sequence length="94" mass="10656">MVVRKTTNPQLPGVKRAEGKARPSNKRKSIRIAVCRKMVGSRKQQKVSVEEEDQFTIESSLLCSANSQMGEMKFNLGDMVHDVEIRPKEIEVQI</sequence>
<evidence type="ECO:0000313" key="3">
    <source>
        <dbReference type="Proteomes" id="UP000828390"/>
    </source>
</evidence>
<organism evidence="2 3">
    <name type="scientific">Dreissena polymorpha</name>
    <name type="common">Zebra mussel</name>
    <name type="synonym">Mytilus polymorpha</name>
    <dbReference type="NCBI Taxonomy" id="45954"/>
    <lineage>
        <taxon>Eukaryota</taxon>
        <taxon>Metazoa</taxon>
        <taxon>Spiralia</taxon>
        <taxon>Lophotrochozoa</taxon>
        <taxon>Mollusca</taxon>
        <taxon>Bivalvia</taxon>
        <taxon>Autobranchia</taxon>
        <taxon>Heteroconchia</taxon>
        <taxon>Euheterodonta</taxon>
        <taxon>Imparidentia</taxon>
        <taxon>Neoheterodontei</taxon>
        <taxon>Myida</taxon>
        <taxon>Dreissenoidea</taxon>
        <taxon>Dreissenidae</taxon>
        <taxon>Dreissena</taxon>
    </lineage>
</organism>
<accession>A0A9D4LTN3</accession>